<reference evidence="2" key="1">
    <citation type="submission" date="2017-12" db="EMBL/GenBank/DDBJ databases">
        <authorList>
            <consortium name="DOE Joint Genome Institute"/>
            <person name="Mondo S.J."/>
            <person name="Kjaerbolling I."/>
            <person name="Vesth T.C."/>
            <person name="Frisvad J.C."/>
            <person name="Nybo J.L."/>
            <person name="Theobald S."/>
            <person name="Kuo A."/>
            <person name="Bowyer P."/>
            <person name="Matsuda Y."/>
            <person name="Lyhne E.K."/>
            <person name="Kogle M.E."/>
            <person name="Clum A."/>
            <person name="Lipzen A."/>
            <person name="Salamov A."/>
            <person name="Ngan C.Y."/>
            <person name="Daum C."/>
            <person name="Chiniquy J."/>
            <person name="Barry K."/>
            <person name="LaButti K."/>
            <person name="Haridas S."/>
            <person name="Simmons B.A."/>
            <person name="Magnuson J.K."/>
            <person name="Mortensen U.H."/>
            <person name="Larsen T.O."/>
            <person name="Grigoriev I.V."/>
            <person name="Baker S.E."/>
            <person name="Andersen M.R."/>
            <person name="Nordberg H.P."/>
            <person name="Cantor M.N."/>
            <person name="Hua S.X."/>
        </authorList>
    </citation>
    <scope>NUCLEOTIDE SEQUENCE [LARGE SCALE GENOMIC DNA]</scope>
    <source>
        <strain evidence="2">IBT 19404</strain>
    </source>
</reference>
<dbReference type="EMBL" id="KZ559639">
    <property type="protein sequence ID" value="PLN75726.1"/>
    <property type="molecule type" value="Genomic_DNA"/>
</dbReference>
<evidence type="ECO:0000313" key="2">
    <source>
        <dbReference type="Proteomes" id="UP000235023"/>
    </source>
</evidence>
<accession>A0A2J5HFJ9</accession>
<evidence type="ECO:0000313" key="1">
    <source>
        <dbReference type="EMBL" id="PLN75726.1"/>
    </source>
</evidence>
<organism evidence="1 2">
    <name type="scientific">Aspergillus taichungensis</name>
    <dbReference type="NCBI Taxonomy" id="482145"/>
    <lineage>
        <taxon>Eukaryota</taxon>
        <taxon>Fungi</taxon>
        <taxon>Dikarya</taxon>
        <taxon>Ascomycota</taxon>
        <taxon>Pezizomycotina</taxon>
        <taxon>Eurotiomycetes</taxon>
        <taxon>Eurotiomycetidae</taxon>
        <taxon>Eurotiales</taxon>
        <taxon>Aspergillaceae</taxon>
        <taxon>Aspergillus</taxon>
        <taxon>Aspergillus subgen. Circumdati</taxon>
    </lineage>
</organism>
<protein>
    <submittedName>
        <fullName evidence="1">Uncharacterized protein</fullName>
    </submittedName>
</protein>
<proteinExistence type="predicted"/>
<keyword evidence="2" id="KW-1185">Reference proteome</keyword>
<gene>
    <name evidence="1" type="ORF">BDW42DRAFT_180235</name>
</gene>
<dbReference type="AlphaFoldDB" id="A0A2J5HFJ9"/>
<dbReference type="OrthoDB" id="4462017at2759"/>
<dbReference type="Proteomes" id="UP000235023">
    <property type="component" value="Unassembled WGS sequence"/>
</dbReference>
<sequence length="266" mass="31172">MKCPKLIPDSVREALIKTSTSTFQTMETRLENSGKYKKAQKLRKLQHDFFGLTEDQWLYITEYFESEHILHLASQGQEKVQRWYDKLINEPPTNDPIKINRYKKYEAYYKKGLDLYQNQIHAAEGIINLLEIKMGHTPLYRAMVSHRRYSDWYLSNWLRDRCSVNGGCCGRSCGCCEKPRDTTKSRWCFGHCTPTCDCCVRHQGRGLEITVSYTVHPSLPLPPRNTKEYLHIKLDYAGHIKFNPRKEKTDITSARLMNAYVWGLHV</sequence>
<name>A0A2J5HFJ9_9EURO</name>